<dbReference type="InterPro" id="IPR014748">
    <property type="entry name" value="Enoyl-CoA_hydra_C"/>
</dbReference>
<dbReference type="CDD" id="cd06558">
    <property type="entry name" value="crotonase-like"/>
    <property type="match status" value="1"/>
</dbReference>
<keyword evidence="4" id="KW-0443">Lipid metabolism</keyword>
<evidence type="ECO:0000256" key="3">
    <source>
        <dbReference type="ARBA" id="ARBA00022946"/>
    </source>
</evidence>
<evidence type="ECO:0000313" key="8">
    <source>
        <dbReference type="EMBL" id="KAH0536047.1"/>
    </source>
</evidence>
<evidence type="ECO:0000256" key="4">
    <source>
        <dbReference type="ARBA" id="ARBA00023098"/>
    </source>
</evidence>
<dbReference type="Pfam" id="PF00378">
    <property type="entry name" value="ECH_1"/>
    <property type="match status" value="1"/>
</dbReference>
<keyword evidence="9" id="KW-1185">Reference proteome</keyword>
<dbReference type="Gene3D" id="3.90.226.10">
    <property type="entry name" value="2-enoyl-CoA Hydratase, Chain A, domain 1"/>
    <property type="match status" value="1"/>
</dbReference>
<dbReference type="Gene3D" id="1.10.12.10">
    <property type="entry name" value="Lyase 2-enoyl-coa Hydratase, Chain A, domain 2"/>
    <property type="match status" value="1"/>
</dbReference>
<dbReference type="GO" id="GO:0006631">
    <property type="term" value="P:fatty acid metabolic process"/>
    <property type="evidence" value="ECO:0007669"/>
    <property type="project" value="UniProtKB-KW"/>
</dbReference>
<comment type="caution">
    <text evidence="8">The sequence shown here is derived from an EMBL/GenBank/DDBJ whole genome shotgun (WGS) entry which is preliminary data.</text>
</comment>
<dbReference type="PANTHER" id="PTHR43602">
    <property type="match status" value="1"/>
</dbReference>
<accession>A0A9P8HX29</accession>
<reference evidence="8" key="1">
    <citation type="submission" date="2021-03" db="EMBL/GenBank/DDBJ databases">
        <title>Comparative genomics and phylogenomic investigation of the class Geoglossomycetes provide insights into ecological specialization and systematics.</title>
        <authorList>
            <person name="Melie T."/>
            <person name="Pirro S."/>
            <person name="Miller A.N."/>
            <person name="Quandt A."/>
        </authorList>
    </citation>
    <scope>NUCLEOTIDE SEQUENCE</scope>
    <source>
        <strain evidence="8">GBOQ0MN5Z8</strain>
    </source>
</reference>
<dbReference type="InterPro" id="IPR001753">
    <property type="entry name" value="Enoyl-CoA_hydra/iso"/>
</dbReference>
<protein>
    <recommendedName>
        <fullName evidence="7">Enoyl-CoA hydratase domain-containing protein 3, mitochondrial</fullName>
    </recommendedName>
</protein>
<evidence type="ECO:0000256" key="1">
    <source>
        <dbReference type="ARBA" id="ARBA00004173"/>
    </source>
</evidence>
<dbReference type="Proteomes" id="UP000698800">
    <property type="component" value="Unassembled WGS sequence"/>
</dbReference>
<name>A0A9P8HX29_9PEZI</name>
<evidence type="ECO:0000256" key="7">
    <source>
        <dbReference type="ARBA" id="ARBA00040545"/>
    </source>
</evidence>
<dbReference type="GO" id="GO:0005739">
    <property type="term" value="C:mitochondrion"/>
    <property type="evidence" value="ECO:0007669"/>
    <property type="project" value="UniProtKB-SubCell"/>
</dbReference>
<comment type="subcellular location">
    <subcellularLocation>
        <location evidence="1">Mitochondrion</location>
    </subcellularLocation>
</comment>
<sequence length="330" mass="35746">MAPGQLTPSNMTLPKLPARATYLHLSNAAKRNALSLSVLRQLRSQLHAFNTSPSGRLLILPPFKPEILSAIEAHDEEHIWLLDASVWRRERKDLPNVIVLRSEGPVFSSGHDLMEIKRLSHDEVKETFALCAEVMSLIRRSPALVVCPIQALLVLALISRALPGLATAAGFQLAMSTDYPIALADTPFRLPGASIGLPCTSPSTAVSRRLPPSLAYRLLATAETVTAAELQGAVDVVPVPEDAKATDTTRAFGDRVEVVVRRLADETAGQPQALGKWAFWTQAGMRDGGGYGYEAAAAWAGRVMALHTRSEDAKEGIDAFFGKRKAVWKT</sequence>
<gene>
    <name evidence="8" type="ORF">FGG08_007054</name>
</gene>
<dbReference type="SUPFAM" id="SSF52096">
    <property type="entry name" value="ClpP/crotonase"/>
    <property type="match status" value="1"/>
</dbReference>
<proteinExistence type="predicted"/>
<keyword evidence="5" id="KW-0496">Mitochondrion</keyword>
<dbReference type="InterPro" id="IPR052377">
    <property type="entry name" value="Mitochondrial_ECH-domain"/>
</dbReference>
<evidence type="ECO:0000313" key="9">
    <source>
        <dbReference type="Proteomes" id="UP000698800"/>
    </source>
</evidence>
<dbReference type="AlphaFoldDB" id="A0A9P8HX29"/>
<evidence type="ECO:0000256" key="5">
    <source>
        <dbReference type="ARBA" id="ARBA00023128"/>
    </source>
</evidence>
<dbReference type="PANTHER" id="PTHR43602:SF1">
    <property type="entry name" value="ENOYL-COA HYDRATASE DOMAIN-CONTAINING PROTEIN 3, MITOCHONDRIAL"/>
    <property type="match status" value="1"/>
</dbReference>
<comment type="function">
    <text evidence="6">May play a role in fatty acid biosynthesis and insulin sensitivity.</text>
</comment>
<keyword evidence="2" id="KW-0276">Fatty acid metabolism</keyword>
<dbReference type="InterPro" id="IPR029045">
    <property type="entry name" value="ClpP/crotonase-like_dom_sf"/>
</dbReference>
<keyword evidence="3" id="KW-0809">Transit peptide</keyword>
<dbReference type="OrthoDB" id="2139957at2759"/>
<evidence type="ECO:0000256" key="2">
    <source>
        <dbReference type="ARBA" id="ARBA00022832"/>
    </source>
</evidence>
<dbReference type="EMBL" id="JAGHQL010000241">
    <property type="protein sequence ID" value="KAH0536047.1"/>
    <property type="molecule type" value="Genomic_DNA"/>
</dbReference>
<evidence type="ECO:0000256" key="6">
    <source>
        <dbReference type="ARBA" id="ARBA00037410"/>
    </source>
</evidence>
<organism evidence="8 9">
    <name type="scientific">Glutinoglossum americanum</name>
    <dbReference type="NCBI Taxonomy" id="1670608"/>
    <lineage>
        <taxon>Eukaryota</taxon>
        <taxon>Fungi</taxon>
        <taxon>Dikarya</taxon>
        <taxon>Ascomycota</taxon>
        <taxon>Pezizomycotina</taxon>
        <taxon>Geoglossomycetes</taxon>
        <taxon>Geoglossales</taxon>
        <taxon>Geoglossaceae</taxon>
        <taxon>Glutinoglossum</taxon>
    </lineage>
</organism>
<dbReference type="GO" id="GO:0016836">
    <property type="term" value="F:hydro-lyase activity"/>
    <property type="evidence" value="ECO:0007669"/>
    <property type="project" value="TreeGrafter"/>
</dbReference>